<dbReference type="PATRIC" id="fig|162209.4.peg.1999"/>
<keyword evidence="2" id="KW-1185">Reference proteome</keyword>
<name>A0A0U2W440_9BACL</name>
<accession>A0A0U2W440</accession>
<dbReference type="RefSeq" id="WP_062408571.1">
    <property type="nucleotide sequence ID" value="NZ_CP013652.1"/>
</dbReference>
<evidence type="ECO:0000313" key="1">
    <source>
        <dbReference type="EMBL" id="ALS22261.1"/>
    </source>
</evidence>
<dbReference type="Proteomes" id="UP000061660">
    <property type="component" value="Chromosome"/>
</dbReference>
<dbReference type="AlphaFoldDB" id="A0A0U2W440"/>
<dbReference type="KEGG" id="pnp:IJ22_18870"/>
<organism evidence="1 2">
    <name type="scientific">Paenibacillus naphthalenovorans</name>
    <dbReference type="NCBI Taxonomy" id="162209"/>
    <lineage>
        <taxon>Bacteria</taxon>
        <taxon>Bacillati</taxon>
        <taxon>Bacillota</taxon>
        <taxon>Bacilli</taxon>
        <taxon>Bacillales</taxon>
        <taxon>Paenibacillaceae</taxon>
        <taxon>Paenibacillus</taxon>
    </lineage>
</organism>
<dbReference type="STRING" id="162209.IJ22_18870"/>
<proteinExistence type="predicted"/>
<reference evidence="2" key="1">
    <citation type="submission" date="2015-12" db="EMBL/GenBank/DDBJ databases">
        <title>Complete genome sequences of two moderately thermophilic Paenibacillus species.</title>
        <authorList>
            <person name="Butler R.III."/>
            <person name="Wang J."/>
            <person name="Stark B.C."/>
            <person name="Pombert J.-F."/>
        </authorList>
    </citation>
    <scope>NUCLEOTIDE SEQUENCE [LARGE SCALE GENOMIC DNA]</scope>
    <source>
        <strain evidence="2">32O-Y</strain>
    </source>
</reference>
<gene>
    <name evidence="1" type="ORF">IJ22_18870</name>
</gene>
<reference evidence="1 2" key="2">
    <citation type="journal article" date="2016" name="Genome Announc.">
        <title>Complete Genome Sequences of Two Interactive Moderate Thermophiles, Paenibacillus napthalenovorans 32O-Y and Paenibacillus sp. 32O-W.</title>
        <authorList>
            <person name="Butler R.R.III."/>
            <person name="Wang J."/>
            <person name="Stark B.C."/>
            <person name="Pombert J.F."/>
        </authorList>
    </citation>
    <scope>NUCLEOTIDE SEQUENCE [LARGE SCALE GENOMIC DNA]</scope>
    <source>
        <strain evidence="1 2">32O-Y</strain>
    </source>
</reference>
<protein>
    <submittedName>
        <fullName evidence="1">Uncharacterized protein</fullName>
    </submittedName>
</protein>
<evidence type="ECO:0000313" key="2">
    <source>
        <dbReference type="Proteomes" id="UP000061660"/>
    </source>
</evidence>
<dbReference type="EMBL" id="CP013652">
    <property type="protein sequence ID" value="ALS22261.1"/>
    <property type="molecule type" value="Genomic_DNA"/>
</dbReference>
<sequence length="99" mass="11637">MSDKEFYDLIHSFICNNKCSLNTWYEFKLKDDKKGVNIHCEVTIPNIGNIRIRKPFKIAGTNGYGETVYNYYLCRFTNNRELKHEGIIEGLRSEVKKIV</sequence>